<keyword evidence="1" id="KW-0732">Signal</keyword>
<proteinExistence type="predicted"/>
<evidence type="ECO:0000256" key="1">
    <source>
        <dbReference type="SAM" id="SignalP"/>
    </source>
</evidence>
<organism evidence="2">
    <name type="scientific">Ixodes ricinus</name>
    <name type="common">Common tick</name>
    <name type="synonym">Acarus ricinus</name>
    <dbReference type="NCBI Taxonomy" id="34613"/>
    <lineage>
        <taxon>Eukaryota</taxon>
        <taxon>Metazoa</taxon>
        <taxon>Ecdysozoa</taxon>
        <taxon>Arthropoda</taxon>
        <taxon>Chelicerata</taxon>
        <taxon>Arachnida</taxon>
        <taxon>Acari</taxon>
        <taxon>Parasitiformes</taxon>
        <taxon>Ixodida</taxon>
        <taxon>Ixodoidea</taxon>
        <taxon>Ixodidae</taxon>
        <taxon>Ixodinae</taxon>
        <taxon>Ixodes</taxon>
    </lineage>
</organism>
<dbReference type="EMBL" id="GEGO01003172">
    <property type="protein sequence ID" value="JAR92232.1"/>
    <property type="molecule type" value="Transcribed_RNA"/>
</dbReference>
<accession>A0A147BP27</accession>
<name>A0A147BP27_IXORI</name>
<dbReference type="AlphaFoldDB" id="A0A147BP27"/>
<dbReference type="PANTHER" id="PTHR33964:SF1">
    <property type="entry name" value="RE45066P"/>
    <property type="match status" value="1"/>
</dbReference>
<feature type="signal peptide" evidence="1">
    <location>
        <begin position="1"/>
        <end position="21"/>
    </location>
</feature>
<protein>
    <submittedName>
        <fullName evidence="2">Putative secreted protein</fullName>
    </submittedName>
</protein>
<sequence>MDGKMLLVAAFLACLLGTCCGHLKNISGCGLDVLHGCGSDYVPFGTVTRVPETREELKEECKTYLSQIACTEKFSEDCLEGLPRVVSLLATRAAQEDYEATCTEDTDLEKQYLNSVACMNGAGLKLNDCMKKIFENLQKAAEFAPKKEKIHYACCYYNGLLDCIEDSVGNCEDSEALEFLTNTMEHIFGQVLSLVCGTYSRGSRDCKSLPALADLPPGTSQIGNFVEPIIAISNSLRSGDRK</sequence>
<reference evidence="2" key="1">
    <citation type="journal article" date="2018" name="PLoS Negl. Trop. Dis.">
        <title>Sialome diversity of ticks revealed by RNAseq of single tick salivary glands.</title>
        <authorList>
            <person name="Perner J."/>
            <person name="Kropackova S."/>
            <person name="Kopacek P."/>
            <person name="Ribeiro J.M."/>
        </authorList>
    </citation>
    <scope>NUCLEOTIDE SEQUENCE</scope>
    <source>
        <strain evidence="2">Siblings of single egg batch collected in Ceske Budejovice</strain>
        <tissue evidence="2">Salivary glands</tissue>
    </source>
</reference>
<feature type="chain" id="PRO_5007542674" evidence="1">
    <location>
        <begin position="22"/>
        <end position="242"/>
    </location>
</feature>
<dbReference type="PANTHER" id="PTHR33964">
    <property type="entry name" value="RE45066P-RELATED"/>
    <property type="match status" value="1"/>
</dbReference>
<evidence type="ECO:0000313" key="2">
    <source>
        <dbReference type="EMBL" id="JAR92232.1"/>
    </source>
</evidence>